<comment type="caution">
    <text evidence="1">The sequence shown here is derived from an EMBL/GenBank/DDBJ whole genome shotgun (WGS) entry which is preliminary data.</text>
</comment>
<protein>
    <submittedName>
        <fullName evidence="1">Uncharacterized protein</fullName>
    </submittedName>
</protein>
<dbReference type="Proteomes" id="UP001189000">
    <property type="component" value="Unassembled WGS sequence"/>
</dbReference>
<dbReference type="EMBL" id="NWGY01000017">
    <property type="protein sequence ID" value="MDV3665660.1"/>
    <property type="molecule type" value="Genomic_DNA"/>
</dbReference>
<accession>A0AAE4P3T4</accession>
<dbReference type="AlphaFoldDB" id="A0AAE4P3T4"/>
<evidence type="ECO:0000313" key="1">
    <source>
        <dbReference type="EMBL" id="MDV3665660.1"/>
    </source>
</evidence>
<gene>
    <name evidence="1" type="ORF">CMU51_16540</name>
</gene>
<sequence>MFPQKYLLLDSIKSKFKVEEYTLNTKELYNIDKKIEVYNIFVDPKNILLLSVLPKLETQISKAGSVDYNKLAKAMEKRTIEKNVNWKKIDFEQIKSNILSIGDINILSSEWELQNLPEKKTFKYQLVKKIDNDYYVSENCLTEFFTIANIQSPLISPYGTINIVEPKVTIRQMEEIFKERFPKFPFPLDIREQGGIRYLDINFSIHNYFSKEYLIKGNKAYQFWTLDGWWYNHSLSEYRGIDRFVYISGKGIVGGSYDFYFRKFNILKTLLWDNIINEKVMIAEELK</sequence>
<reference evidence="1" key="1">
    <citation type="submission" date="2023-02" db="EMBL/GenBank/DDBJ databases">
        <title>Elizabethkingia anophelis draft genomes.</title>
        <authorList>
            <person name="Nicholson A.C."/>
            <person name="Whitney A.M."/>
            <person name="Humrighouse B.W."/>
            <person name="Villarma A."/>
            <person name="Bell M."/>
            <person name="Mcquiston J."/>
        </authorList>
    </citation>
    <scope>NUCLEOTIDE SEQUENCE</scope>
    <source>
        <strain evidence="1">B4955</strain>
    </source>
</reference>
<evidence type="ECO:0000313" key="2">
    <source>
        <dbReference type="Proteomes" id="UP001189000"/>
    </source>
</evidence>
<proteinExistence type="predicted"/>
<organism evidence="1 2">
    <name type="scientific">Elizabethkingia anophelis</name>
    <dbReference type="NCBI Taxonomy" id="1117645"/>
    <lineage>
        <taxon>Bacteria</taxon>
        <taxon>Pseudomonadati</taxon>
        <taxon>Bacteroidota</taxon>
        <taxon>Flavobacteriia</taxon>
        <taxon>Flavobacteriales</taxon>
        <taxon>Weeksellaceae</taxon>
        <taxon>Elizabethkingia</taxon>
    </lineage>
</organism>
<name>A0AAE4P3T4_9FLAO</name>